<evidence type="ECO:0000313" key="1">
    <source>
        <dbReference type="EMBL" id="ADZ83884.1"/>
    </source>
</evidence>
<dbReference type="EMBL" id="CP002582">
    <property type="protein sequence ID" value="ADZ83884.1"/>
    <property type="molecule type" value="Genomic_DNA"/>
</dbReference>
<proteinExistence type="predicted"/>
<dbReference type="AlphaFoldDB" id="F2JR26"/>
<dbReference type="Proteomes" id="UP000008467">
    <property type="component" value="Chromosome"/>
</dbReference>
<protein>
    <submittedName>
        <fullName evidence="1">Uncharacterized protein</fullName>
    </submittedName>
</protein>
<dbReference type="HOGENOM" id="CLU_2421585_0_0_9"/>
<accession>F2JR26</accession>
<dbReference type="STRING" id="642492.Clole_2170"/>
<keyword evidence="2" id="KW-1185">Reference proteome</keyword>
<dbReference type="KEGG" id="cle:Clole_2170"/>
<gene>
    <name evidence="1" type="ordered locus">Clole_2170</name>
</gene>
<dbReference type="RefSeq" id="WP_013657178.1">
    <property type="nucleotide sequence ID" value="NC_015275.1"/>
</dbReference>
<reference evidence="1 2" key="1">
    <citation type="journal article" date="2011" name="J. Bacteriol.">
        <title>Complete genome sequence of the cellulose-degrading bacterium Cellulosilyticum lentocellum.</title>
        <authorList>
            <consortium name="US DOE Joint Genome Institute"/>
            <person name="Miller D.A."/>
            <person name="Suen G."/>
            <person name="Bruce D."/>
            <person name="Copeland A."/>
            <person name="Cheng J.F."/>
            <person name="Detter C."/>
            <person name="Goodwin L.A."/>
            <person name="Han C.S."/>
            <person name="Hauser L.J."/>
            <person name="Land M.L."/>
            <person name="Lapidus A."/>
            <person name="Lucas S."/>
            <person name="Meincke L."/>
            <person name="Pitluck S."/>
            <person name="Tapia R."/>
            <person name="Teshima H."/>
            <person name="Woyke T."/>
            <person name="Fox B.G."/>
            <person name="Angert E.R."/>
            <person name="Currie C.R."/>
        </authorList>
    </citation>
    <scope>NUCLEOTIDE SEQUENCE [LARGE SCALE GENOMIC DNA]</scope>
    <source>
        <strain evidence="2">ATCC 49066 / DSM 5427 / NCIMB 11756 / RHM5</strain>
    </source>
</reference>
<sequence>MADVTFGVKVPEELKNELSELMKDSTLSGKEFMGMLLASYKLEKAKEENSLFEGDLKELQTLLKRVQGIYTHMIEKSQLGYQQQLKEIEKK</sequence>
<evidence type="ECO:0000313" key="2">
    <source>
        <dbReference type="Proteomes" id="UP000008467"/>
    </source>
</evidence>
<organism evidence="1 2">
    <name type="scientific">Cellulosilyticum lentocellum (strain ATCC 49066 / DSM 5427 / NCIMB 11756 / RHM5)</name>
    <name type="common">Clostridium lentocellum</name>
    <dbReference type="NCBI Taxonomy" id="642492"/>
    <lineage>
        <taxon>Bacteria</taxon>
        <taxon>Bacillati</taxon>
        <taxon>Bacillota</taxon>
        <taxon>Clostridia</taxon>
        <taxon>Lachnospirales</taxon>
        <taxon>Cellulosilyticaceae</taxon>
        <taxon>Cellulosilyticum</taxon>
    </lineage>
</organism>
<name>F2JR26_CELLD</name>